<name>A0A319CH56_ASPVC</name>
<sequence>MSLASAGTSSPHTSIIDNHQNGIILGIRFVCACRTPPFNRVVVVDRWRNWIDLPPPLDRITFSVEINTP</sequence>
<protein>
    <submittedName>
        <fullName evidence="1">Uncharacterized protein</fullName>
    </submittedName>
</protein>
<dbReference type="Proteomes" id="UP000248405">
    <property type="component" value="Unassembled WGS sequence"/>
</dbReference>
<reference evidence="1" key="1">
    <citation type="submission" date="2016-12" db="EMBL/GenBank/DDBJ databases">
        <title>The genomes of Aspergillus section Nigri reveals drivers in fungal speciation.</title>
        <authorList>
            <consortium name="DOE Joint Genome Institute"/>
            <person name="Vesth T.C."/>
            <person name="Nybo J."/>
            <person name="Theobald S."/>
            <person name="Brandl J."/>
            <person name="Frisvad J.C."/>
            <person name="Nielsen K.F."/>
            <person name="Lyhne E.K."/>
            <person name="Kogle M.E."/>
            <person name="Kuo A."/>
            <person name="Riley R."/>
            <person name="Clum A."/>
            <person name="Nolan M."/>
            <person name="Lipzen A."/>
            <person name="Salamov A."/>
            <person name="Henrissat B."/>
            <person name="Wiebenga A."/>
            <person name="De Vries R.P."/>
            <person name="Grigoriev I.V."/>
            <person name="Mortensen U.H."/>
            <person name="Andersen M.R."/>
            <person name="Baker S.E."/>
        </authorList>
    </citation>
    <scope>NUCLEOTIDE SEQUENCE [LARGE SCALE GENOMIC DNA]</scope>
    <source>
        <strain evidence="1">CBS 113365</strain>
    </source>
</reference>
<evidence type="ECO:0000313" key="2">
    <source>
        <dbReference type="Proteomes" id="UP000248405"/>
    </source>
</evidence>
<organism evidence="1 2">
    <name type="scientific">Aspergillus vadensis (strain CBS 113365 / IMI 142717 / IBT 24658)</name>
    <dbReference type="NCBI Taxonomy" id="1448311"/>
    <lineage>
        <taxon>Eukaryota</taxon>
        <taxon>Fungi</taxon>
        <taxon>Dikarya</taxon>
        <taxon>Ascomycota</taxon>
        <taxon>Pezizomycotina</taxon>
        <taxon>Eurotiomycetes</taxon>
        <taxon>Eurotiomycetidae</taxon>
        <taxon>Eurotiales</taxon>
        <taxon>Aspergillaceae</taxon>
        <taxon>Aspergillus</taxon>
        <taxon>Aspergillus subgen. Circumdati</taxon>
    </lineage>
</organism>
<keyword evidence="2" id="KW-1185">Reference proteome</keyword>
<gene>
    <name evidence="1" type="ORF">BO88DRAFT_400318</name>
</gene>
<accession>A0A319CH56</accession>
<evidence type="ECO:0000313" key="1">
    <source>
        <dbReference type="EMBL" id="PYH74648.1"/>
    </source>
</evidence>
<dbReference type="GeneID" id="37210124"/>
<dbReference type="AlphaFoldDB" id="A0A319CH56"/>
<dbReference type="EMBL" id="KZ821614">
    <property type="protein sequence ID" value="PYH74648.1"/>
    <property type="molecule type" value="Genomic_DNA"/>
</dbReference>
<proteinExistence type="predicted"/>
<dbReference type="RefSeq" id="XP_025568442.1">
    <property type="nucleotide sequence ID" value="XM_025705532.1"/>
</dbReference>